<gene>
    <name evidence="1" type="ORF">S12H4_52048</name>
</gene>
<reference evidence="1" key="1">
    <citation type="journal article" date="2014" name="Front. Microbiol.">
        <title>High frequency of phylogenetically diverse reductive dehalogenase-homologous genes in deep subseafloor sedimentary metagenomes.</title>
        <authorList>
            <person name="Kawai M."/>
            <person name="Futagami T."/>
            <person name="Toyoda A."/>
            <person name="Takaki Y."/>
            <person name="Nishi S."/>
            <person name="Hori S."/>
            <person name="Arai W."/>
            <person name="Tsubouchi T."/>
            <person name="Morono Y."/>
            <person name="Uchiyama I."/>
            <person name="Ito T."/>
            <person name="Fujiyama A."/>
            <person name="Inagaki F."/>
            <person name="Takami H."/>
        </authorList>
    </citation>
    <scope>NUCLEOTIDE SEQUENCE</scope>
    <source>
        <strain evidence="1">Expedition CK06-06</strain>
    </source>
</reference>
<dbReference type="EMBL" id="BARW01032972">
    <property type="protein sequence ID" value="GAJ04786.1"/>
    <property type="molecule type" value="Genomic_DNA"/>
</dbReference>
<name>X1UY12_9ZZZZ</name>
<dbReference type="AlphaFoldDB" id="X1UY12"/>
<protein>
    <submittedName>
        <fullName evidence="1">Uncharacterized protein</fullName>
    </submittedName>
</protein>
<sequence length="74" mass="8684">MSKMSEEQTKHELMAEAHRKYVKATEKARLEYVAAKKRINPELFRPSPEKQEKTIQDLEAKVKKLEKKLKEGSN</sequence>
<evidence type="ECO:0000313" key="1">
    <source>
        <dbReference type="EMBL" id="GAJ04786.1"/>
    </source>
</evidence>
<accession>X1UY12</accession>
<organism evidence="1">
    <name type="scientific">marine sediment metagenome</name>
    <dbReference type="NCBI Taxonomy" id="412755"/>
    <lineage>
        <taxon>unclassified sequences</taxon>
        <taxon>metagenomes</taxon>
        <taxon>ecological metagenomes</taxon>
    </lineage>
</organism>
<comment type="caution">
    <text evidence="1">The sequence shown here is derived from an EMBL/GenBank/DDBJ whole genome shotgun (WGS) entry which is preliminary data.</text>
</comment>
<proteinExistence type="predicted"/>